<accession>E8KA16</accession>
<gene>
    <name evidence="2" type="ORF">HMPREF9180_0321</name>
</gene>
<dbReference type="eggNOG" id="ENOG50323D0">
    <property type="taxonomic scope" value="Bacteria"/>
</dbReference>
<keyword evidence="1" id="KW-0812">Transmembrane</keyword>
<feature type="transmembrane region" description="Helical" evidence="1">
    <location>
        <begin position="7"/>
        <end position="26"/>
    </location>
</feature>
<organism evidence="2 3">
    <name type="scientific">Streptococcus peroris ATCC 700780</name>
    <dbReference type="NCBI Taxonomy" id="888746"/>
    <lineage>
        <taxon>Bacteria</taxon>
        <taxon>Bacillati</taxon>
        <taxon>Bacillota</taxon>
        <taxon>Bacilli</taxon>
        <taxon>Lactobacillales</taxon>
        <taxon>Streptococcaceae</taxon>
        <taxon>Streptococcus</taxon>
    </lineage>
</organism>
<feature type="transmembrane region" description="Helical" evidence="1">
    <location>
        <begin position="71"/>
        <end position="89"/>
    </location>
</feature>
<dbReference type="RefSeq" id="WP_006145028.1">
    <property type="nucleotide sequence ID" value="NZ_GL732463.1"/>
</dbReference>
<dbReference type="EMBL" id="AEVF01000004">
    <property type="protein sequence ID" value="EFX40937.1"/>
    <property type="molecule type" value="Genomic_DNA"/>
</dbReference>
<reference evidence="2 3" key="1">
    <citation type="submission" date="2010-12" db="EMBL/GenBank/DDBJ databases">
        <authorList>
            <person name="Muzny D."/>
            <person name="Qin X."/>
            <person name="Deng J."/>
            <person name="Jiang H."/>
            <person name="Liu Y."/>
            <person name="Qu J."/>
            <person name="Song X.-Z."/>
            <person name="Zhang L."/>
            <person name="Thornton R."/>
            <person name="Coyle M."/>
            <person name="Francisco L."/>
            <person name="Jackson L."/>
            <person name="Javaid M."/>
            <person name="Korchina V."/>
            <person name="Kovar C."/>
            <person name="Mata R."/>
            <person name="Mathew T."/>
            <person name="Ngo R."/>
            <person name="Nguyen L."/>
            <person name="Nguyen N."/>
            <person name="Okwuonu G."/>
            <person name="Ongeri F."/>
            <person name="Pham C."/>
            <person name="Simmons D."/>
            <person name="Wilczek-Boney K."/>
            <person name="Hale W."/>
            <person name="Jakkamsetti A."/>
            <person name="Pham P."/>
            <person name="Ruth R."/>
            <person name="San Lucas F."/>
            <person name="Warren J."/>
            <person name="Zhang J."/>
            <person name="Zhao Z."/>
            <person name="Zhou C."/>
            <person name="Zhu D."/>
            <person name="Lee S."/>
            <person name="Bess C."/>
            <person name="Blankenburg K."/>
            <person name="Forbes L."/>
            <person name="Fu Q."/>
            <person name="Gubbala S."/>
            <person name="Hirani K."/>
            <person name="Jayaseelan J.C."/>
            <person name="Lara F."/>
            <person name="Munidasa M."/>
            <person name="Palculict T."/>
            <person name="Patil S."/>
            <person name="Pu L.-L."/>
            <person name="Saada N."/>
            <person name="Tang L."/>
            <person name="Weissenberger G."/>
            <person name="Zhu Y."/>
            <person name="Hemphill L."/>
            <person name="Shang Y."/>
            <person name="Youmans B."/>
            <person name="Ayvaz T."/>
            <person name="Ross M."/>
            <person name="Santibanez J."/>
            <person name="Aqrawi P."/>
            <person name="Gross S."/>
            <person name="Joshi V."/>
            <person name="Fowler G."/>
            <person name="Nazareth L."/>
            <person name="Reid J."/>
            <person name="Worley K."/>
            <person name="Petrosino J."/>
            <person name="Highlander S."/>
            <person name="Gibbs R."/>
        </authorList>
    </citation>
    <scope>NUCLEOTIDE SEQUENCE [LARGE SCALE GENOMIC DNA]</scope>
    <source>
        <strain evidence="2 3">ATCC 700780</strain>
    </source>
</reference>
<evidence type="ECO:0000256" key="1">
    <source>
        <dbReference type="SAM" id="Phobius"/>
    </source>
</evidence>
<keyword evidence="3" id="KW-1185">Reference proteome</keyword>
<feature type="transmembrane region" description="Helical" evidence="1">
    <location>
        <begin position="46"/>
        <end position="64"/>
    </location>
</feature>
<feature type="transmembrane region" description="Helical" evidence="1">
    <location>
        <begin position="101"/>
        <end position="119"/>
    </location>
</feature>
<sequence>MNKFLKFLFAFVVLAMLGASVLQLFFPSYMASHSGYGFSVGWQREIGIWNLAVLIMIVAANLKYDWFYLRVILLSLIIGGAGIGTNHLVNFMDSHSPVNAIGAIENYLLVFGWILGWAIEDHTRKNNSHS</sequence>
<evidence type="ECO:0000313" key="3">
    <source>
        <dbReference type="Proteomes" id="UP000010304"/>
    </source>
</evidence>
<protein>
    <submittedName>
        <fullName evidence="2">Uncharacterized protein</fullName>
    </submittedName>
</protein>
<dbReference type="AlphaFoldDB" id="E8KA16"/>
<dbReference type="STRING" id="888746.HMPREF9180_0321"/>
<dbReference type="OrthoDB" id="2236159at2"/>
<name>E8KA16_9STRE</name>
<keyword evidence="1" id="KW-0472">Membrane</keyword>
<evidence type="ECO:0000313" key="2">
    <source>
        <dbReference type="EMBL" id="EFX40937.1"/>
    </source>
</evidence>
<proteinExistence type="predicted"/>
<keyword evidence="1" id="KW-1133">Transmembrane helix</keyword>
<comment type="caution">
    <text evidence="2">The sequence shown here is derived from an EMBL/GenBank/DDBJ whole genome shotgun (WGS) entry which is preliminary data.</text>
</comment>
<dbReference type="Proteomes" id="UP000010304">
    <property type="component" value="Unassembled WGS sequence"/>
</dbReference>
<dbReference type="HOGENOM" id="CLU_1980261_0_0_9"/>